<evidence type="ECO:0000313" key="3">
    <source>
        <dbReference type="Proteomes" id="UP000054843"/>
    </source>
</evidence>
<accession>A0A0V1MU61</accession>
<comment type="caution">
    <text evidence="2">The sequence shown here is derived from an EMBL/GenBank/DDBJ whole genome shotgun (WGS) entry which is preliminary data.</text>
</comment>
<dbReference type="OrthoDB" id="6430657at2759"/>
<protein>
    <submittedName>
        <fullName evidence="2">Uncharacterized protein</fullName>
    </submittedName>
</protein>
<reference evidence="2 3" key="1">
    <citation type="submission" date="2015-01" db="EMBL/GenBank/DDBJ databases">
        <title>Evolution of Trichinella species and genotypes.</title>
        <authorList>
            <person name="Korhonen P.K."/>
            <person name="Edoardo P."/>
            <person name="Giuseppe L.R."/>
            <person name="Gasser R.B."/>
        </authorList>
    </citation>
    <scope>NUCLEOTIDE SEQUENCE [LARGE SCALE GENOMIC DNA]</scope>
    <source>
        <strain evidence="2">ISS1980</strain>
    </source>
</reference>
<dbReference type="Proteomes" id="UP000054843">
    <property type="component" value="Unassembled WGS sequence"/>
</dbReference>
<keyword evidence="3" id="KW-1185">Reference proteome</keyword>
<dbReference type="STRING" id="268474.A0A0V1MU61"/>
<feature type="compositionally biased region" description="Basic and acidic residues" evidence="1">
    <location>
        <begin position="52"/>
        <end position="61"/>
    </location>
</feature>
<dbReference type="EMBL" id="JYDO01000040">
    <property type="protein sequence ID" value="KRZ75307.1"/>
    <property type="molecule type" value="Genomic_DNA"/>
</dbReference>
<evidence type="ECO:0000313" key="2">
    <source>
        <dbReference type="EMBL" id="KRZ75307.1"/>
    </source>
</evidence>
<evidence type="ECO:0000256" key="1">
    <source>
        <dbReference type="SAM" id="MobiDB-lite"/>
    </source>
</evidence>
<gene>
    <name evidence="2" type="ORF">T10_12725</name>
</gene>
<feature type="region of interest" description="Disordered" evidence="1">
    <location>
        <begin position="51"/>
        <end position="76"/>
    </location>
</feature>
<name>A0A0V1MU61_9BILA</name>
<dbReference type="AlphaFoldDB" id="A0A0V1MU61"/>
<proteinExistence type="predicted"/>
<organism evidence="2 3">
    <name type="scientific">Trichinella papuae</name>
    <dbReference type="NCBI Taxonomy" id="268474"/>
    <lineage>
        <taxon>Eukaryota</taxon>
        <taxon>Metazoa</taxon>
        <taxon>Ecdysozoa</taxon>
        <taxon>Nematoda</taxon>
        <taxon>Enoplea</taxon>
        <taxon>Dorylaimia</taxon>
        <taxon>Trichinellida</taxon>
        <taxon>Trichinellidae</taxon>
        <taxon>Trichinella</taxon>
    </lineage>
</organism>
<sequence length="97" mass="11315">MTELLYLKAEALQTELEEEEMRRASEDWSKYWKTFRQRKAKARALIRQLQRVQEDEPKGADHASLPGQSARIGNGKLPELRLPQFSGEVLDFPPFWA</sequence>